<proteinExistence type="predicted"/>
<name>A0ABY3SQ87_9BACL</name>
<gene>
    <name evidence="2" type="ORF">L0M14_01510</name>
</gene>
<evidence type="ECO:0000256" key="1">
    <source>
        <dbReference type="SAM" id="Phobius"/>
    </source>
</evidence>
<accession>A0ABY3SQ87</accession>
<dbReference type="RefSeq" id="WP_235122773.1">
    <property type="nucleotide sequence ID" value="NZ_CP090978.1"/>
</dbReference>
<reference evidence="2 3" key="1">
    <citation type="journal article" date="2024" name="Int. J. Syst. Evol. Microbiol.">
        <title>Paenibacillus hexagrammi sp. nov., a novel bacterium isolated from the gut content of Hexagrammos agrammus.</title>
        <authorList>
            <person name="Jung H.K."/>
            <person name="Kim D.G."/>
            <person name="Zin H."/>
            <person name="Park J."/>
            <person name="Jung H."/>
            <person name="Kim Y.O."/>
            <person name="Kong H.J."/>
            <person name="Kim J.W."/>
            <person name="Kim Y.S."/>
        </authorList>
    </citation>
    <scope>NUCLEOTIDE SEQUENCE [LARGE SCALE GENOMIC DNA]</scope>
    <source>
        <strain evidence="2 3">YPD9-1</strain>
    </source>
</reference>
<organism evidence="2 3">
    <name type="scientific">Paenibacillus hexagrammi</name>
    <dbReference type="NCBI Taxonomy" id="2908839"/>
    <lineage>
        <taxon>Bacteria</taxon>
        <taxon>Bacillati</taxon>
        <taxon>Bacillota</taxon>
        <taxon>Bacilli</taxon>
        <taxon>Bacillales</taxon>
        <taxon>Paenibacillaceae</taxon>
        <taxon>Paenibacillus</taxon>
    </lineage>
</organism>
<keyword evidence="1" id="KW-1133">Transmembrane helix</keyword>
<keyword evidence="3" id="KW-1185">Reference proteome</keyword>
<dbReference type="PANTHER" id="PTHR38441:SF1">
    <property type="entry name" value="MEMBRANE PROTEIN"/>
    <property type="match status" value="1"/>
</dbReference>
<keyword evidence="1" id="KW-0812">Transmembrane</keyword>
<sequence>MNDQDYAQVEQSPKFQALVASKKRFLFPMTLFFLVFYFALPILTSYSKVLNQTAFGPVSWAWVFAFAQFIMTWVLCIIYSKKSVKFDQMVDEIKQERGGQAG</sequence>
<keyword evidence="1" id="KW-0472">Membrane</keyword>
<dbReference type="PANTHER" id="PTHR38441">
    <property type="entry name" value="INTEGRAL MEMBRANE PROTEIN-RELATED"/>
    <property type="match status" value="1"/>
</dbReference>
<dbReference type="EMBL" id="CP090978">
    <property type="protein sequence ID" value="UJF36218.1"/>
    <property type="molecule type" value="Genomic_DNA"/>
</dbReference>
<dbReference type="InterPro" id="IPR007436">
    <property type="entry name" value="DUF485"/>
</dbReference>
<feature type="transmembrane region" description="Helical" evidence="1">
    <location>
        <begin position="59"/>
        <end position="79"/>
    </location>
</feature>
<dbReference type="Proteomes" id="UP001649230">
    <property type="component" value="Chromosome"/>
</dbReference>
<dbReference type="Pfam" id="PF04341">
    <property type="entry name" value="DUF485"/>
    <property type="match status" value="1"/>
</dbReference>
<feature type="transmembrane region" description="Helical" evidence="1">
    <location>
        <begin position="25"/>
        <end position="47"/>
    </location>
</feature>
<evidence type="ECO:0000313" key="2">
    <source>
        <dbReference type="EMBL" id="UJF36218.1"/>
    </source>
</evidence>
<evidence type="ECO:0000313" key="3">
    <source>
        <dbReference type="Proteomes" id="UP001649230"/>
    </source>
</evidence>
<protein>
    <submittedName>
        <fullName evidence="2">DUF485 domain-containing protein</fullName>
    </submittedName>
</protein>